<dbReference type="EMBL" id="UYRR01031967">
    <property type="protein sequence ID" value="VDK53535.1"/>
    <property type="molecule type" value="Genomic_DNA"/>
</dbReference>
<organism evidence="5">
    <name type="scientific">Anisakis simplex</name>
    <name type="common">Herring worm</name>
    <dbReference type="NCBI Taxonomy" id="6269"/>
    <lineage>
        <taxon>Eukaryota</taxon>
        <taxon>Metazoa</taxon>
        <taxon>Ecdysozoa</taxon>
        <taxon>Nematoda</taxon>
        <taxon>Chromadorea</taxon>
        <taxon>Rhabditida</taxon>
        <taxon>Spirurina</taxon>
        <taxon>Ascaridomorpha</taxon>
        <taxon>Ascaridoidea</taxon>
        <taxon>Anisakidae</taxon>
        <taxon>Anisakis</taxon>
        <taxon>Anisakis simplex complex</taxon>
    </lineage>
</organism>
<proteinExistence type="predicted"/>
<dbReference type="Pfam" id="PF12348">
    <property type="entry name" value="CLASP_N"/>
    <property type="match status" value="1"/>
</dbReference>
<feature type="region of interest" description="Disordered" evidence="1">
    <location>
        <begin position="646"/>
        <end position="675"/>
    </location>
</feature>
<gene>
    <name evidence="3" type="ORF">ASIM_LOCUS14856</name>
</gene>
<keyword evidence="4" id="KW-1185">Reference proteome</keyword>
<feature type="region of interest" description="Disordered" evidence="1">
    <location>
        <begin position="478"/>
        <end position="541"/>
    </location>
</feature>
<evidence type="ECO:0000313" key="5">
    <source>
        <dbReference type="WBParaSite" id="ASIM_0001544701-mRNA-1"/>
    </source>
</evidence>
<dbReference type="OrthoDB" id="63891at2759"/>
<feature type="compositionally biased region" description="Basic and acidic residues" evidence="1">
    <location>
        <begin position="485"/>
        <end position="496"/>
    </location>
</feature>
<name>A0A0M3K3A9_ANISI</name>
<evidence type="ECO:0000259" key="2">
    <source>
        <dbReference type="SMART" id="SM01349"/>
    </source>
</evidence>
<dbReference type="SUPFAM" id="SSF48371">
    <property type="entry name" value="ARM repeat"/>
    <property type="match status" value="2"/>
</dbReference>
<dbReference type="GO" id="GO:0005929">
    <property type="term" value="C:cilium"/>
    <property type="evidence" value="ECO:0007669"/>
    <property type="project" value="TreeGrafter"/>
</dbReference>
<evidence type="ECO:0000313" key="4">
    <source>
        <dbReference type="Proteomes" id="UP000267096"/>
    </source>
</evidence>
<reference evidence="5" key="1">
    <citation type="submission" date="2016-04" db="UniProtKB">
        <authorList>
            <consortium name="WormBaseParasite"/>
        </authorList>
    </citation>
    <scope>IDENTIFICATION</scope>
</reference>
<dbReference type="Proteomes" id="UP000267096">
    <property type="component" value="Unassembled WGS sequence"/>
</dbReference>
<feature type="compositionally biased region" description="Polar residues" evidence="1">
    <location>
        <begin position="648"/>
        <end position="675"/>
    </location>
</feature>
<dbReference type="InterPro" id="IPR011989">
    <property type="entry name" value="ARM-like"/>
</dbReference>
<dbReference type="SMART" id="SM01349">
    <property type="entry name" value="TOG"/>
    <property type="match status" value="1"/>
</dbReference>
<dbReference type="InterPro" id="IPR024395">
    <property type="entry name" value="CLASP_N_dom"/>
</dbReference>
<dbReference type="PANTHER" id="PTHR21567:SF87">
    <property type="entry name" value="CRESCERIN-LIKE PROTEIN CHE-12"/>
    <property type="match status" value="1"/>
</dbReference>
<sequence>MLNPINSDRIPTPTSLPRDDDIIELLRSNDFDVRLQTLNRLSAIAKRDPLWFPKFAKKGDLFKQFDRLLVDDRWEVQHQCIKFILDALPTFGNNVEWCVSYLLPRIIMKLGSSKITVRRITNQMLTTYLRLQPDAVNNVQKMLVNFLLNRDNEPAVRNEVLNELPNLLIAECRSQTWSTLIDGLTKWMLASEPKLQEKIAYVLSNVNVYLQYDRFEEVIAGLPNAQKAICEKYRRIIIDNSKPSEVNASESKNSSSSLNDSMTMEKKNRFGIMPVLVSNMLNNDTEAVTRIMGLEQTKTIIERITFEDVRRFVPHLHSYFITLGNVLDDLNFKVVVLCLDIVRLTIEKLNGHVNTHEQARLSRSCLPTIRYDGLIEYSLQFSLDASSVNLRGMTQMSEYLDLEWILSANNGPSSAFSRTFSPNAVDVNTIRSIVHASNFGKALRRHQNDESKLPWEADIDFKEDEFSLASLQTSNITANSYDESEQQHEFRNESSGHSEPATNGGGIVEQTKQLNGSSAISRNKMGNRETREVEDNTAAQHASKNGFSFSAVQRGYLTNGLSRPLNRVRSDGSILEEINNSSNISMARLKAAKHRQFRDVYPPSEPAIPTHNQVALVKKSVSHQNLASSSRAQRNPLNAATRSYLKAGSSSRLRPGVSQPSSLRGSRPNLNATSTSLDLSRRINVEAIDRDPALAVQNALRKINSDEWTSKVEAIQTIVHVAETSPQAVANNLQPVIAALLTECKNLRSSVSRIAIIALGTLFRTTKTKMDVDIEKVCLMLMQKAGDVSSAFIREDATASLEEMVQNASSNKVLNALIASGAKSKNNSIRAGCAQLITRLIERVGAVNALNSGEFPKLMKALLGFAKDPSPAVRQHGKQALQLLTKDQAMFDRTARRVLSEAELRALNEVLESIRKRVSHARNSL</sequence>
<evidence type="ECO:0000256" key="1">
    <source>
        <dbReference type="SAM" id="MobiDB-lite"/>
    </source>
</evidence>
<evidence type="ECO:0000313" key="3">
    <source>
        <dbReference type="EMBL" id="VDK53535.1"/>
    </source>
</evidence>
<feature type="domain" description="TOG" evidence="2">
    <location>
        <begin position="686"/>
        <end position="920"/>
    </location>
</feature>
<dbReference type="GO" id="GO:0005881">
    <property type="term" value="C:cytoplasmic microtubule"/>
    <property type="evidence" value="ECO:0007669"/>
    <property type="project" value="TreeGrafter"/>
</dbReference>
<accession>A0A0M3K3A9</accession>
<dbReference type="Gene3D" id="1.25.10.10">
    <property type="entry name" value="Leucine-rich Repeat Variant"/>
    <property type="match status" value="2"/>
</dbReference>
<dbReference type="InterPro" id="IPR034085">
    <property type="entry name" value="TOG"/>
</dbReference>
<feature type="compositionally biased region" description="Polar residues" evidence="1">
    <location>
        <begin position="510"/>
        <end position="521"/>
    </location>
</feature>
<dbReference type="GO" id="GO:0008017">
    <property type="term" value="F:microtubule binding"/>
    <property type="evidence" value="ECO:0007669"/>
    <property type="project" value="TreeGrafter"/>
</dbReference>
<dbReference type="AlphaFoldDB" id="A0A0M3K3A9"/>
<protein>
    <submittedName>
        <fullName evidence="5">Protein FAM179A (inferred by orthology to a human protein)</fullName>
    </submittedName>
</protein>
<dbReference type="InterPro" id="IPR016024">
    <property type="entry name" value="ARM-type_fold"/>
</dbReference>
<reference evidence="3 4" key="2">
    <citation type="submission" date="2018-11" db="EMBL/GenBank/DDBJ databases">
        <authorList>
            <consortium name="Pathogen Informatics"/>
        </authorList>
    </citation>
    <scope>NUCLEOTIDE SEQUENCE [LARGE SCALE GENOMIC DNA]</scope>
</reference>
<dbReference type="WBParaSite" id="ASIM_0001544701-mRNA-1">
    <property type="protein sequence ID" value="ASIM_0001544701-mRNA-1"/>
    <property type="gene ID" value="ASIM_0001544701"/>
</dbReference>
<dbReference type="PANTHER" id="PTHR21567">
    <property type="entry name" value="CLASP"/>
    <property type="match status" value="1"/>
</dbReference>
<dbReference type="GO" id="GO:0000226">
    <property type="term" value="P:microtubule cytoskeleton organization"/>
    <property type="evidence" value="ECO:0007669"/>
    <property type="project" value="TreeGrafter"/>
</dbReference>